<dbReference type="AlphaFoldDB" id="A0A427A1E8"/>
<accession>A0A427A1E8</accession>
<evidence type="ECO:0000256" key="1">
    <source>
        <dbReference type="SAM" id="MobiDB-lite"/>
    </source>
</evidence>
<proteinExistence type="predicted"/>
<evidence type="ECO:0000313" key="3">
    <source>
        <dbReference type="Proteomes" id="UP000287651"/>
    </source>
</evidence>
<evidence type="ECO:0000313" key="2">
    <source>
        <dbReference type="EMBL" id="RRT70077.1"/>
    </source>
</evidence>
<organism evidence="2 3">
    <name type="scientific">Ensete ventricosum</name>
    <name type="common">Abyssinian banana</name>
    <name type="synonym">Musa ensete</name>
    <dbReference type="NCBI Taxonomy" id="4639"/>
    <lineage>
        <taxon>Eukaryota</taxon>
        <taxon>Viridiplantae</taxon>
        <taxon>Streptophyta</taxon>
        <taxon>Embryophyta</taxon>
        <taxon>Tracheophyta</taxon>
        <taxon>Spermatophyta</taxon>
        <taxon>Magnoliopsida</taxon>
        <taxon>Liliopsida</taxon>
        <taxon>Zingiberales</taxon>
        <taxon>Musaceae</taxon>
        <taxon>Ensete</taxon>
    </lineage>
</organism>
<evidence type="ECO:0008006" key="4">
    <source>
        <dbReference type="Google" id="ProtNLM"/>
    </source>
</evidence>
<feature type="compositionally biased region" description="Basic and acidic residues" evidence="1">
    <location>
        <begin position="42"/>
        <end position="67"/>
    </location>
</feature>
<sequence>MEVHTRTSDDQRKKDAGRESERDSGSVRSSRGHDSRKHSERHSHENSHDYRRHDNYSRHRRHVDENNRNYQMSSRAGLESRDYRHSDYTESERMSNKNRDNRRNVDNHSKDKTDISDHKNKNKEREPDKDYDREISAPPLKESKKSNKKDFHEHGPNDKDGSLQQAKKQEELDTDLEKQYTSGHRRRDGRTFGLGL</sequence>
<dbReference type="PANTHER" id="PTHR22426:SF2">
    <property type="entry name" value="ARGININE_SERINE-RICH COILED-COIL PROTEIN 2"/>
    <property type="match status" value="1"/>
</dbReference>
<feature type="compositionally biased region" description="Basic and acidic residues" evidence="1">
    <location>
        <begin position="78"/>
        <end position="178"/>
    </location>
</feature>
<feature type="region of interest" description="Disordered" evidence="1">
    <location>
        <begin position="1"/>
        <end position="196"/>
    </location>
</feature>
<feature type="compositionally biased region" description="Basic and acidic residues" evidence="1">
    <location>
        <begin position="1"/>
        <end position="25"/>
    </location>
</feature>
<gene>
    <name evidence="2" type="ORF">B296_00003350</name>
</gene>
<comment type="caution">
    <text evidence="2">The sequence shown here is derived from an EMBL/GenBank/DDBJ whole genome shotgun (WGS) entry which is preliminary data.</text>
</comment>
<reference evidence="2 3" key="1">
    <citation type="journal article" date="2014" name="Agronomy (Basel)">
        <title>A Draft Genome Sequence for Ensete ventricosum, the Drought-Tolerant Tree Against Hunger.</title>
        <authorList>
            <person name="Harrison J."/>
            <person name="Moore K.A."/>
            <person name="Paszkiewicz K."/>
            <person name="Jones T."/>
            <person name="Grant M."/>
            <person name="Ambacheew D."/>
            <person name="Muzemil S."/>
            <person name="Studholme D.J."/>
        </authorList>
    </citation>
    <scope>NUCLEOTIDE SEQUENCE [LARGE SCALE GENOMIC DNA]</scope>
</reference>
<dbReference type="Proteomes" id="UP000287651">
    <property type="component" value="Unassembled WGS sequence"/>
</dbReference>
<dbReference type="EMBL" id="AMZH03004134">
    <property type="protein sequence ID" value="RRT70077.1"/>
    <property type="molecule type" value="Genomic_DNA"/>
</dbReference>
<protein>
    <recommendedName>
        <fullName evidence="4">Small acidic protein-like domain-containing protein</fullName>
    </recommendedName>
</protein>
<name>A0A427A1E8_ENSVE</name>
<dbReference type="PANTHER" id="PTHR22426">
    <property type="entry name" value="ARGININE_SERINE-RICH COILED-COIL PROTEIN 2"/>
    <property type="match status" value="1"/>
</dbReference>